<dbReference type="GO" id="GO:0009279">
    <property type="term" value="C:cell outer membrane"/>
    <property type="evidence" value="ECO:0007669"/>
    <property type="project" value="UniProtKB-SubCell"/>
</dbReference>
<dbReference type="InterPro" id="IPR011990">
    <property type="entry name" value="TPR-like_helical_dom_sf"/>
</dbReference>
<dbReference type="RefSeq" id="WP_157306198.1">
    <property type="nucleotide sequence ID" value="NZ_WRXN01000004.1"/>
</dbReference>
<keyword evidence="3" id="KW-0732">Signal</keyword>
<evidence type="ECO:0000259" key="7">
    <source>
        <dbReference type="Pfam" id="PF14322"/>
    </source>
</evidence>
<dbReference type="InterPro" id="IPR033985">
    <property type="entry name" value="SusD-like_N"/>
</dbReference>
<feature type="domain" description="SusD-like N-terminal" evidence="7">
    <location>
        <begin position="114"/>
        <end position="223"/>
    </location>
</feature>
<dbReference type="Pfam" id="PF07980">
    <property type="entry name" value="SusD_RagB"/>
    <property type="match status" value="1"/>
</dbReference>
<evidence type="ECO:0000256" key="5">
    <source>
        <dbReference type="ARBA" id="ARBA00023237"/>
    </source>
</evidence>
<sequence>MKRFFLNILLPLTIVLATLWLSSCRKYLERSPLADIAEGDAFKNFRNFQGFTEELYNCIPLISAVEFHNCFNLGEDEFWEVGETRLFSYNVDQGDYWAWNGAFYNFFKPGGNASTASRTDKGKLWGLSWYAIRKANIGLANLDLLTEATDEEKDLIAGQLYFFRGYFHFVLMEYWGGLPYIDQVLPSDKSLKLPRLNYHATADKVTADLQKAADLLPVDWDQTLVGQQTIGNNNLRINKIMALAYLGKNLLWAGSPLMNRESTGNSSYNADYCKKAADAFAQALQITESTGRYELAPFSQYTRLFYTFNQNGRLPGLKESIFMENLAEAAGRWRWNQVNDYRPMTINGSGIKVYPTANYVDYYGMANGLPITDPEKPDPESGYDPEYPWKNRDPRFYHDIVIDGEKCVLDISRVGNDQYRQYASLYTNGLYRTANGNKKVWTGYMNSKFVSKLMNDFDGYKENNTLVLSLMRLADVYLLYAEATATGYGSPQSRAEGYTLSAEEAVNKVRKRAGVGDVAAKFLTGTDVFMSEVRRERAVELAFEGHRFTDLRRWLLLTERPYTLKKAVEFDRAGDVPNSVLYADPKNGHVKNFRETVLFERQLGQRHYWFPFLLSDVNMYREFKQNPGW</sequence>
<dbReference type="AlphaFoldDB" id="A0A7K1U331"/>
<feature type="domain" description="RagB/SusD" evidence="6">
    <location>
        <begin position="318"/>
        <end position="629"/>
    </location>
</feature>
<evidence type="ECO:0000313" key="8">
    <source>
        <dbReference type="EMBL" id="MVT08772.1"/>
    </source>
</evidence>
<keyword evidence="9" id="KW-1185">Reference proteome</keyword>
<dbReference type="Proteomes" id="UP000461730">
    <property type="component" value="Unassembled WGS sequence"/>
</dbReference>
<evidence type="ECO:0000313" key="9">
    <source>
        <dbReference type="Proteomes" id="UP000461730"/>
    </source>
</evidence>
<protein>
    <submittedName>
        <fullName evidence="8">RagB/SusD family nutrient uptake outer membrane protein</fullName>
    </submittedName>
</protein>
<dbReference type="PROSITE" id="PS51257">
    <property type="entry name" value="PROKAR_LIPOPROTEIN"/>
    <property type="match status" value="1"/>
</dbReference>
<reference evidence="8 9" key="1">
    <citation type="submission" date="2019-12" db="EMBL/GenBank/DDBJ databases">
        <title>Chitinophaga sp. strain ysch24 (GDMCC 1.1355), whole genome shotgun sequence.</title>
        <authorList>
            <person name="Zhang X."/>
        </authorList>
    </citation>
    <scope>NUCLEOTIDE SEQUENCE [LARGE SCALE GENOMIC DNA]</scope>
    <source>
        <strain evidence="9">ysch24</strain>
    </source>
</reference>
<comment type="subcellular location">
    <subcellularLocation>
        <location evidence="1">Cell outer membrane</location>
    </subcellularLocation>
</comment>
<organism evidence="8 9">
    <name type="scientific">Chitinophaga tropicalis</name>
    <dbReference type="NCBI Taxonomy" id="2683588"/>
    <lineage>
        <taxon>Bacteria</taxon>
        <taxon>Pseudomonadati</taxon>
        <taxon>Bacteroidota</taxon>
        <taxon>Chitinophagia</taxon>
        <taxon>Chitinophagales</taxon>
        <taxon>Chitinophagaceae</taxon>
        <taxon>Chitinophaga</taxon>
    </lineage>
</organism>
<dbReference type="EMBL" id="WRXN01000004">
    <property type="protein sequence ID" value="MVT08772.1"/>
    <property type="molecule type" value="Genomic_DNA"/>
</dbReference>
<keyword evidence="4" id="KW-0472">Membrane</keyword>
<evidence type="ECO:0000256" key="3">
    <source>
        <dbReference type="ARBA" id="ARBA00022729"/>
    </source>
</evidence>
<evidence type="ECO:0000256" key="2">
    <source>
        <dbReference type="ARBA" id="ARBA00006275"/>
    </source>
</evidence>
<evidence type="ECO:0000256" key="1">
    <source>
        <dbReference type="ARBA" id="ARBA00004442"/>
    </source>
</evidence>
<dbReference type="InterPro" id="IPR012944">
    <property type="entry name" value="SusD_RagB_dom"/>
</dbReference>
<comment type="similarity">
    <text evidence="2">Belongs to the SusD family.</text>
</comment>
<gene>
    <name evidence="8" type="ORF">GO493_10900</name>
</gene>
<comment type="caution">
    <text evidence="8">The sequence shown here is derived from an EMBL/GenBank/DDBJ whole genome shotgun (WGS) entry which is preliminary data.</text>
</comment>
<dbReference type="SUPFAM" id="SSF48452">
    <property type="entry name" value="TPR-like"/>
    <property type="match status" value="1"/>
</dbReference>
<evidence type="ECO:0000259" key="6">
    <source>
        <dbReference type="Pfam" id="PF07980"/>
    </source>
</evidence>
<keyword evidence="5" id="KW-0998">Cell outer membrane</keyword>
<name>A0A7K1U331_9BACT</name>
<proteinExistence type="inferred from homology"/>
<accession>A0A7K1U331</accession>
<dbReference type="Gene3D" id="1.25.40.390">
    <property type="match status" value="1"/>
</dbReference>
<dbReference type="Pfam" id="PF14322">
    <property type="entry name" value="SusD-like_3"/>
    <property type="match status" value="1"/>
</dbReference>
<evidence type="ECO:0000256" key="4">
    <source>
        <dbReference type="ARBA" id="ARBA00023136"/>
    </source>
</evidence>